<evidence type="ECO:0000256" key="1">
    <source>
        <dbReference type="SAM" id="Coils"/>
    </source>
</evidence>
<feature type="compositionally biased region" description="Basic and acidic residues" evidence="2">
    <location>
        <begin position="139"/>
        <end position="159"/>
    </location>
</feature>
<comment type="caution">
    <text evidence="3">The sequence shown here is derived from an EMBL/GenBank/DDBJ whole genome shotgun (WGS) entry which is preliminary data.</text>
</comment>
<dbReference type="AlphaFoldDB" id="A0A0F8DS03"/>
<feature type="compositionally biased region" description="Polar residues" evidence="2">
    <location>
        <begin position="172"/>
        <end position="185"/>
    </location>
</feature>
<gene>
    <name evidence="3" type="ORF">DU40_08215</name>
</gene>
<feature type="region of interest" description="Disordered" evidence="2">
    <location>
        <begin position="121"/>
        <end position="242"/>
    </location>
</feature>
<feature type="coiled-coil region" evidence="1">
    <location>
        <begin position="50"/>
        <end position="87"/>
    </location>
</feature>
<protein>
    <submittedName>
        <fullName evidence="3">Uncharacterized protein</fullName>
    </submittedName>
</protein>
<accession>A0A0F8DS03</accession>
<dbReference type="PATRIC" id="fig|2209.60.peg.1752"/>
<evidence type="ECO:0000313" key="3">
    <source>
        <dbReference type="EMBL" id="KKG05478.1"/>
    </source>
</evidence>
<evidence type="ECO:0000256" key="2">
    <source>
        <dbReference type="SAM" id="MobiDB-lite"/>
    </source>
</evidence>
<evidence type="ECO:0000313" key="4">
    <source>
        <dbReference type="Proteomes" id="UP000034597"/>
    </source>
</evidence>
<dbReference type="Proteomes" id="UP000034597">
    <property type="component" value="Unassembled WGS sequence"/>
</dbReference>
<feature type="compositionally biased region" description="Acidic residues" evidence="2">
    <location>
        <begin position="160"/>
        <end position="171"/>
    </location>
</feature>
<feature type="region of interest" description="Disordered" evidence="2">
    <location>
        <begin position="257"/>
        <end position="280"/>
    </location>
</feature>
<proteinExistence type="predicted"/>
<name>A0A0F8DS03_METMZ</name>
<sequence>MGGKEMESLKNISIGGLRELKENGFKGLKIGGLKNLIVKPEKPGTECTGIADLEDLVKKREDIKKEIEKLNREKKGIETRIHLIRKTGKEKCEEITEYPWREEIFPPLPRKEYVKIPETIAETPEVQGDSAPGEGFEISEAKDKGMKIKAEEANKKSEDNISENDASEDNVSEINTPEDNVSEINTPEDKTPESSTPEEKVSQDMASDIIQAVTVDIEGKEDRINVTGKKDEDTAFSQKEDKSKTVSFFSAVKLSENKIPDRDSSTSPAEKKNTESKNNPAACLLGENLIEELLSSDDLFPEEEQGFVKYLQEPEIGELVKELKDIKSLLTREKIAC</sequence>
<organism evidence="3 4">
    <name type="scientific">Methanosarcina mazei</name>
    <name type="common">Methanosarcina frisia</name>
    <dbReference type="NCBI Taxonomy" id="2209"/>
    <lineage>
        <taxon>Archaea</taxon>
        <taxon>Methanobacteriati</taxon>
        <taxon>Methanobacteriota</taxon>
        <taxon>Stenosarchaea group</taxon>
        <taxon>Methanomicrobia</taxon>
        <taxon>Methanosarcinales</taxon>
        <taxon>Methanosarcinaceae</taxon>
        <taxon>Methanosarcina</taxon>
    </lineage>
</organism>
<keyword evidence="1" id="KW-0175">Coiled coil</keyword>
<feature type="compositionally biased region" description="Basic and acidic residues" evidence="2">
    <location>
        <begin position="217"/>
        <end position="242"/>
    </location>
</feature>
<feature type="compositionally biased region" description="Basic and acidic residues" evidence="2">
    <location>
        <begin position="257"/>
        <end position="275"/>
    </location>
</feature>
<feature type="compositionally biased region" description="Basic and acidic residues" evidence="2">
    <location>
        <begin position="187"/>
        <end position="202"/>
    </location>
</feature>
<reference evidence="3 4" key="1">
    <citation type="journal article" date="2015" name="ISME J.">
        <title>Genomic and phenotypic differentiation among Methanosarcina mazei populations from Columbia River sediment.</title>
        <authorList>
            <person name="Youngblut N.D."/>
            <person name="Wirth J.S."/>
            <person name="Henriksen J.R."/>
            <person name="Smith M."/>
            <person name="Simon H."/>
            <person name="Metcalf W.W."/>
            <person name="Whitaker R.J."/>
        </authorList>
    </citation>
    <scope>NUCLEOTIDE SEQUENCE [LARGE SCALE GENOMIC DNA]</scope>
    <source>
        <strain evidence="3 4">2.F.T.0.2</strain>
    </source>
</reference>
<dbReference type="EMBL" id="JJOT01000020">
    <property type="protein sequence ID" value="KKG05478.1"/>
    <property type="molecule type" value="Genomic_DNA"/>
</dbReference>